<evidence type="ECO:0000313" key="3">
    <source>
        <dbReference type="Proteomes" id="UP000054248"/>
    </source>
</evidence>
<feature type="compositionally biased region" description="Polar residues" evidence="1">
    <location>
        <begin position="45"/>
        <end position="58"/>
    </location>
</feature>
<keyword evidence="3" id="KW-1185">Reference proteome</keyword>
<feature type="region of interest" description="Disordered" evidence="1">
    <location>
        <begin position="1"/>
        <end position="138"/>
    </location>
</feature>
<evidence type="ECO:0000256" key="1">
    <source>
        <dbReference type="SAM" id="MobiDB-lite"/>
    </source>
</evidence>
<dbReference type="EMBL" id="KN823189">
    <property type="protein sequence ID" value="KIO20075.1"/>
    <property type="molecule type" value="Genomic_DNA"/>
</dbReference>
<evidence type="ECO:0000313" key="2">
    <source>
        <dbReference type="EMBL" id="KIO20075.1"/>
    </source>
</evidence>
<protein>
    <submittedName>
        <fullName evidence="2">Uncharacterized protein</fullName>
    </submittedName>
</protein>
<gene>
    <name evidence="2" type="ORF">M407DRAFT_30272</name>
</gene>
<accession>A0A0C3PY18</accession>
<reference evidence="3" key="2">
    <citation type="submission" date="2015-01" db="EMBL/GenBank/DDBJ databases">
        <title>Evolutionary Origins and Diversification of the Mycorrhizal Mutualists.</title>
        <authorList>
            <consortium name="DOE Joint Genome Institute"/>
            <consortium name="Mycorrhizal Genomics Consortium"/>
            <person name="Kohler A."/>
            <person name="Kuo A."/>
            <person name="Nagy L.G."/>
            <person name="Floudas D."/>
            <person name="Copeland A."/>
            <person name="Barry K.W."/>
            <person name="Cichocki N."/>
            <person name="Veneault-Fourrey C."/>
            <person name="LaButti K."/>
            <person name="Lindquist E.A."/>
            <person name="Lipzen A."/>
            <person name="Lundell T."/>
            <person name="Morin E."/>
            <person name="Murat C."/>
            <person name="Riley R."/>
            <person name="Ohm R."/>
            <person name="Sun H."/>
            <person name="Tunlid A."/>
            <person name="Henrissat B."/>
            <person name="Grigoriev I.V."/>
            <person name="Hibbett D.S."/>
            <person name="Martin F."/>
        </authorList>
    </citation>
    <scope>NUCLEOTIDE SEQUENCE [LARGE SCALE GENOMIC DNA]</scope>
    <source>
        <strain evidence="3">MUT 4182</strain>
    </source>
</reference>
<proteinExistence type="predicted"/>
<organism evidence="2 3">
    <name type="scientific">Tulasnella calospora MUT 4182</name>
    <dbReference type="NCBI Taxonomy" id="1051891"/>
    <lineage>
        <taxon>Eukaryota</taxon>
        <taxon>Fungi</taxon>
        <taxon>Dikarya</taxon>
        <taxon>Basidiomycota</taxon>
        <taxon>Agaricomycotina</taxon>
        <taxon>Agaricomycetes</taxon>
        <taxon>Cantharellales</taxon>
        <taxon>Tulasnellaceae</taxon>
        <taxon>Tulasnella</taxon>
    </lineage>
</organism>
<dbReference type="Proteomes" id="UP000054248">
    <property type="component" value="Unassembled WGS sequence"/>
</dbReference>
<name>A0A0C3PY18_9AGAM</name>
<feature type="compositionally biased region" description="Polar residues" evidence="1">
    <location>
        <begin position="118"/>
        <end position="138"/>
    </location>
</feature>
<sequence>MLEGLFQWLKGPQLGGPKSPDSGSPQRQLYPTLPEPSPTILARKLTSTRTSSAGTSQLPDVENLLPELSKLSMSPHSQTRKTPATPTRSAVPRTSPLRLPALAIELPPSPFSNIKGGNPNTKSPSDSLNPTIDQTPPK</sequence>
<dbReference type="AlphaFoldDB" id="A0A0C3PY18"/>
<reference evidence="2 3" key="1">
    <citation type="submission" date="2014-04" db="EMBL/GenBank/DDBJ databases">
        <authorList>
            <consortium name="DOE Joint Genome Institute"/>
            <person name="Kuo A."/>
            <person name="Girlanda M."/>
            <person name="Perotto S."/>
            <person name="Kohler A."/>
            <person name="Nagy L.G."/>
            <person name="Floudas D."/>
            <person name="Copeland A."/>
            <person name="Barry K.W."/>
            <person name="Cichocki N."/>
            <person name="Veneault-Fourrey C."/>
            <person name="LaButti K."/>
            <person name="Lindquist E.A."/>
            <person name="Lipzen A."/>
            <person name="Lundell T."/>
            <person name="Morin E."/>
            <person name="Murat C."/>
            <person name="Sun H."/>
            <person name="Tunlid A."/>
            <person name="Henrissat B."/>
            <person name="Grigoriev I.V."/>
            <person name="Hibbett D.S."/>
            <person name="Martin F."/>
            <person name="Nordberg H.P."/>
            <person name="Cantor M.N."/>
            <person name="Hua S.X."/>
        </authorList>
    </citation>
    <scope>NUCLEOTIDE SEQUENCE [LARGE SCALE GENOMIC DNA]</scope>
    <source>
        <strain evidence="2 3">MUT 4182</strain>
    </source>
</reference>
<feature type="compositionally biased region" description="Polar residues" evidence="1">
    <location>
        <begin position="71"/>
        <end position="88"/>
    </location>
</feature>
<dbReference type="OrthoDB" id="3256793at2759"/>
<dbReference type="HOGENOM" id="CLU_1856758_0_0_1"/>